<sequence length="94" mass="10287">MVYSPWGFFDFYKGIEMGMMTGGLGLVFTIFAFALAVLWFFLPFAIFGTKDKLAEIIAESKKTNAELARISAELAANRTAMAPRPSDAGRPGEV</sequence>
<organism evidence="2 3">
    <name type="scientific">Novilysobacter ciconiae</name>
    <dbReference type="NCBI Taxonomy" id="2781022"/>
    <lineage>
        <taxon>Bacteria</taxon>
        <taxon>Pseudomonadati</taxon>
        <taxon>Pseudomonadota</taxon>
        <taxon>Gammaproteobacteria</taxon>
        <taxon>Lysobacterales</taxon>
        <taxon>Lysobacteraceae</taxon>
        <taxon>Novilysobacter</taxon>
    </lineage>
</organism>
<name>A0A7S6UEK0_9GAMM</name>
<evidence type="ECO:0000313" key="2">
    <source>
        <dbReference type="EMBL" id="QOW18852.1"/>
    </source>
</evidence>
<protein>
    <submittedName>
        <fullName evidence="2">Uncharacterized protein</fullName>
    </submittedName>
</protein>
<dbReference type="EMBL" id="CP063656">
    <property type="protein sequence ID" value="QOW18852.1"/>
    <property type="molecule type" value="Genomic_DNA"/>
</dbReference>
<keyword evidence="1" id="KW-1133">Transmembrane helix</keyword>
<dbReference type="RefSeq" id="WP_193983858.1">
    <property type="nucleotide sequence ID" value="NZ_CP063656.1"/>
</dbReference>
<reference evidence="2 3" key="1">
    <citation type="submission" date="2020-10" db="EMBL/GenBank/DDBJ databases">
        <title>complete genome sequencing of Lysobacter sp. H21R20.</title>
        <authorList>
            <person name="Bae J.-W."/>
            <person name="Lee S.-Y."/>
        </authorList>
    </citation>
    <scope>NUCLEOTIDE SEQUENCE [LARGE SCALE GENOMIC DNA]</scope>
    <source>
        <strain evidence="2 3">H21R20</strain>
    </source>
</reference>
<accession>A0A7S6UEK0</accession>
<proteinExistence type="predicted"/>
<dbReference type="KEGG" id="lcic:INQ41_09200"/>
<gene>
    <name evidence="2" type="ORF">INQ41_09200</name>
</gene>
<dbReference type="Proteomes" id="UP000594059">
    <property type="component" value="Chromosome"/>
</dbReference>
<keyword evidence="1" id="KW-0812">Transmembrane</keyword>
<evidence type="ECO:0000313" key="3">
    <source>
        <dbReference type="Proteomes" id="UP000594059"/>
    </source>
</evidence>
<dbReference type="AlphaFoldDB" id="A0A7S6UEK0"/>
<feature type="transmembrane region" description="Helical" evidence="1">
    <location>
        <begin position="20"/>
        <end position="42"/>
    </location>
</feature>
<evidence type="ECO:0000256" key="1">
    <source>
        <dbReference type="SAM" id="Phobius"/>
    </source>
</evidence>
<keyword evidence="3" id="KW-1185">Reference proteome</keyword>
<keyword evidence="1" id="KW-0472">Membrane</keyword>